<dbReference type="Proteomes" id="UP001145021">
    <property type="component" value="Unassembled WGS sequence"/>
</dbReference>
<evidence type="ECO:0000256" key="1">
    <source>
        <dbReference type="SAM" id="MobiDB-lite"/>
    </source>
</evidence>
<evidence type="ECO:0000313" key="2">
    <source>
        <dbReference type="EMBL" id="KAJ1648444.1"/>
    </source>
</evidence>
<dbReference type="AlphaFoldDB" id="A0A9W7XRU6"/>
<proteinExistence type="predicted"/>
<organism evidence="2 3">
    <name type="scientific">Coemansia asiatica</name>
    <dbReference type="NCBI Taxonomy" id="1052880"/>
    <lineage>
        <taxon>Eukaryota</taxon>
        <taxon>Fungi</taxon>
        <taxon>Fungi incertae sedis</taxon>
        <taxon>Zoopagomycota</taxon>
        <taxon>Kickxellomycotina</taxon>
        <taxon>Kickxellomycetes</taxon>
        <taxon>Kickxellales</taxon>
        <taxon>Kickxellaceae</taxon>
        <taxon>Coemansia</taxon>
    </lineage>
</organism>
<evidence type="ECO:0000313" key="3">
    <source>
        <dbReference type="Proteomes" id="UP001145021"/>
    </source>
</evidence>
<accession>A0A9W7XRU6</accession>
<comment type="caution">
    <text evidence="2">The sequence shown here is derived from an EMBL/GenBank/DDBJ whole genome shotgun (WGS) entry which is preliminary data.</text>
</comment>
<feature type="region of interest" description="Disordered" evidence="1">
    <location>
        <begin position="137"/>
        <end position="180"/>
    </location>
</feature>
<keyword evidence="3" id="KW-1185">Reference proteome</keyword>
<sequence>MDRHVWTEAASTVLATLESAFLGEDTSSPLDLTTAARSSTGRPTHNSRKHTRRSTSDTMSDIETCGSPVKRRRESLDGTYTDGGEPSRSTAKSRKITSALSRQFARSLSVSKGSAVVPVQESIEDSQMVDDNEILADNSENRSSIPLSTVSSSSSSSFSSISQWPSTANRSSRMSLAESTTTTMSQNADFFAAASVSTANLTPANRVFVFPSIGRSLKAREKNSSHLADSREPHRQPVQWSGMMDMGSSDGHGIMAAATTAAGLNGSVLAEKNVFASLLAASAVPADLETTGSSVAAAVRQWAVDQAMQSANQSSPELLIHELETRVSRLKELVAALMDQMAHEHKRALMAGDQIREFYRAGCEVGDIGEWMERRRFQLLSAFVPSLGQVVPQLHNLISVARVVEDMHRMVQWTPEFAPSLADMAAQYEDLVVSKRALYGDVICQDGLQWRAIGLPVDSLLLVRVRQWMESASEICLARVARVYERWANSASASDKEEMSTDSLIAYSSQILHCAAICAQMCGNGFPSLASCALYIVSECTMWTCSRLRLPLAAGSHQGSTTNGIAVLRGKRLVSRALRLVQAYEGILKQLSYVKAMLVSLEYNSIFDVHLEHGDIELANLQSLASSLVEASWLLAENLAAFRADGQMSRPSGVVLLFAEFVLKFSKRIVDFGACSDSTSAGTRVGQQLRRMQTYVQSLSLLAS</sequence>
<feature type="region of interest" description="Disordered" evidence="1">
    <location>
        <begin position="25"/>
        <end position="96"/>
    </location>
</feature>
<dbReference type="EMBL" id="JANBOH010000005">
    <property type="protein sequence ID" value="KAJ1648444.1"/>
    <property type="molecule type" value="Genomic_DNA"/>
</dbReference>
<feature type="compositionally biased region" description="Low complexity" evidence="1">
    <location>
        <begin position="143"/>
        <end position="166"/>
    </location>
</feature>
<reference evidence="2" key="1">
    <citation type="submission" date="2022-07" db="EMBL/GenBank/DDBJ databases">
        <title>Phylogenomic reconstructions and comparative analyses of Kickxellomycotina fungi.</title>
        <authorList>
            <person name="Reynolds N.K."/>
            <person name="Stajich J.E."/>
            <person name="Barry K."/>
            <person name="Grigoriev I.V."/>
            <person name="Crous P."/>
            <person name="Smith M.E."/>
        </authorList>
    </citation>
    <scope>NUCLEOTIDE SEQUENCE</scope>
    <source>
        <strain evidence="2">NBRC 105413</strain>
    </source>
</reference>
<name>A0A9W7XRU6_9FUNG</name>
<protein>
    <submittedName>
        <fullName evidence="2">Uncharacterized protein</fullName>
    </submittedName>
</protein>
<gene>
    <name evidence="2" type="ORF">LPJ64_000273</name>
</gene>
<feature type="compositionally biased region" description="Polar residues" evidence="1">
    <location>
        <begin position="25"/>
        <end position="44"/>
    </location>
</feature>
<feature type="compositionally biased region" description="Polar residues" evidence="1">
    <location>
        <begin position="167"/>
        <end position="180"/>
    </location>
</feature>